<protein>
    <submittedName>
        <fullName evidence="2">Uncharacterized protein</fullName>
    </submittedName>
</protein>
<keyword evidence="3" id="KW-1185">Reference proteome</keyword>
<gene>
    <name evidence="2" type="ORF">DW352_00055</name>
</gene>
<dbReference type="PROSITE" id="PS50005">
    <property type="entry name" value="TPR"/>
    <property type="match status" value="1"/>
</dbReference>
<name>A0A345ZQ53_9HYPH</name>
<keyword evidence="1" id="KW-0802">TPR repeat</keyword>
<dbReference type="InterPro" id="IPR019734">
    <property type="entry name" value="TPR_rpt"/>
</dbReference>
<dbReference type="KEGG" id="ptaw:DW352_00055"/>
<dbReference type="SMART" id="SM00028">
    <property type="entry name" value="TPR"/>
    <property type="match status" value="2"/>
</dbReference>
<accession>A0A345ZQ53</accession>
<dbReference type="EMBL" id="CP031417">
    <property type="protein sequence ID" value="AXK79050.1"/>
    <property type="molecule type" value="Genomic_DNA"/>
</dbReference>
<dbReference type="AlphaFoldDB" id="A0A345ZQ53"/>
<evidence type="ECO:0000313" key="2">
    <source>
        <dbReference type="EMBL" id="AXK79050.1"/>
    </source>
</evidence>
<dbReference type="InterPro" id="IPR011990">
    <property type="entry name" value="TPR-like_helical_dom_sf"/>
</dbReference>
<dbReference type="Proteomes" id="UP000254889">
    <property type="component" value="Chromosome"/>
</dbReference>
<dbReference type="SUPFAM" id="SSF48452">
    <property type="entry name" value="TPR-like"/>
    <property type="match status" value="1"/>
</dbReference>
<dbReference type="OrthoDB" id="495305at2"/>
<sequence>MIRLRLITAAWGDEFVDRFLSATLRSLAAPDNLPAVAGRYAIEYDLHVPPEAEQRIRSHFWFGQLADRVSFRFRPLRPRDFDSTNSMSHWTIWQRAVEEARRDDVAVILVASDHIFANGALVRWTDLLANGYLAVYSPGFQAVDESLMPEIVTRFPTIEPINFAMSELHHAMLRHLHPIMISLLRGAPRVIPHREWDLRAVAGKAVLQTVLASHPMAFWPARIRTGENFSPIEKFEKVAFEPCWFIGVEPLFKYLNLYLRRQPMDDLLLSCSGDWAETYIDPVNEREAACSHVCPVDSAPRAYDVRSTRLGAEFFIGQLSISRTLFRISKVLKERGHSVAARWLAGAMVEGRLRRRVGLRGPFTILVPAESVLEQLSRDDQMSLLENGAALLVRAVRDHLLRGKHRFRRGQRIVNAAGGTIEALSGRRYALASSGGLRIARVYASDGFDICVLEGVASAFVAGRYRSDSIAVATRRRLRHSAVRLVRLGKDVLLRGTSRTPRLRNALIKVRGVLQGGSAQIALETKVDLETERLYRRAIVARSIEALSELLNFHDRQLFRDASLVGGVRTHLNRLELPRIEPQNAIGWLKEAVERSPWFFEAWFELGYAYLDGGDRHAAMAAFRQAKDLMPTMPREAGQPDPRLIAAIEWATLAVSDGGAAAAVLDALPTGTSPVWRSNVAQARLYVKAGRIDDALTAFERGLQRISIGGRFGGVLPRNLDDVSRWLR</sequence>
<proteinExistence type="predicted"/>
<dbReference type="Pfam" id="PF13181">
    <property type="entry name" value="TPR_8"/>
    <property type="match status" value="1"/>
</dbReference>
<evidence type="ECO:0000256" key="1">
    <source>
        <dbReference type="PROSITE-ProRule" id="PRU00339"/>
    </source>
</evidence>
<dbReference type="Gene3D" id="1.25.40.10">
    <property type="entry name" value="Tetratricopeptide repeat domain"/>
    <property type="match status" value="1"/>
</dbReference>
<evidence type="ECO:0000313" key="3">
    <source>
        <dbReference type="Proteomes" id="UP000254889"/>
    </source>
</evidence>
<dbReference type="RefSeq" id="WP_115687356.1">
    <property type="nucleotide sequence ID" value="NZ_CP031417.1"/>
</dbReference>
<reference evidence="2 3" key="1">
    <citation type="submission" date="2018-07" db="EMBL/GenBank/DDBJ databases">
        <authorList>
            <person name="Quirk P.G."/>
            <person name="Krulwich T.A."/>
        </authorList>
    </citation>
    <scope>NUCLEOTIDE SEQUENCE [LARGE SCALE GENOMIC DNA]</scope>
    <source>
        <strain evidence="2 3">CC-BB4</strain>
    </source>
</reference>
<organism evidence="2 3">
    <name type="scientific">Pseudolabrys taiwanensis</name>
    <dbReference type="NCBI Taxonomy" id="331696"/>
    <lineage>
        <taxon>Bacteria</taxon>
        <taxon>Pseudomonadati</taxon>
        <taxon>Pseudomonadota</taxon>
        <taxon>Alphaproteobacteria</taxon>
        <taxon>Hyphomicrobiales</taxon>
        <taxon>Xanthobacteraceae</taxon>
        <taxon>Pseudolabrys</taxon>
    </lineage>
</organism>
<feature type="repeat" description="TPR" evidence="1">
    <location>
        <begin position="600"/>
        <end position="633"/>
    </location>
</feature>